<feature type="transmembrane region" description="Helical" evidence="1">
    <location>
        <begin position="17"/>
        <end position="40"/>
    </location>
</feature>
<evidence type="ECO:0000313" key="3">
    <source>
        <dbReference type="Proteomes" id="UP001300604"/>
    </source>
</evidence>
<reference evidence="2" key="2">
    <citation type="submission" date="2024-06" db="EMBL/GenBank/DDBJ databases">
        <title>Caproicibacterium argilliputei sp. nov, a novel caproic acid producing anaerobic bacterium isolated from pit mud.</title>
        <authorList>
            <person name="Xia S."/>
        </authorList>
    </citation>
    <scope>NUCLEOTIDE SEQUENCE</scope>
    <source>
        <strain evidence="2">ZCY20-5</strain>
    </source>
</reference>
<evidence type="ECO:0000313" key="2">
    <source>
        <dbReference type="EMBL" id="WOC31985.1"/>
    </source>
</evidence>
<protein>
    <submittedName>
        <fullName evidence="2">Uncharacterized protein</fullName>
    </submittedName>
</protein>
<organism evidence="2 3">
    <name type="scientific">Caproicibacterium argilliputei</name>
    <dbReference type="NCBI Taxonomy" id="3030016"/>
    <lineage>
        <taxon>Bacteria</taxon>
        <taxon>Bacillati</taxon>
        <taxon>Bacillota</taxon>
        <taxon>Clostridia</taxon>
        <taxon>Eubacteriales</taxon>
        <taxon>Oscillospiraceae</taxon>
        <taxon>Caproicibacterium</taxon>
    </lineage>
</organism>
<name>A0AA97D7I0_9FIRM</name>
<feature type="transmembrane region" description="Helical" evidence="1">
    <location>
        <begin position="82"/>
        <end position="102"/>
    </location>
</feature>
<feature type="transmembrane region" description="Helical" evidence="1">
    <location>
        <begin position="270"/>
        <end position="289"/>
    </location>
</feature>
<dbReference type="EMBL" id="CP135996">
    <property type="protein sequence ID" value="WOC31985.1"/>
    <property type="molecule type" value="Genomic_DNA"/>
</dbReference>
<evidence type="ECO:0000256" key="1">
    <source>
        <dbReference type="SAM" id="Phobius"/>
    </source>
</evidence>
<feature type="transmembrane region" description="Helical" evidence="1">
    <location>
        <begin position="226"/>
        <end position="250"/>
    </location>
</feature>
<keyword evidence="1" id="KW-1133">Transmembrane helix</keyword>
<sequence>MKNALRMQFKRLFDSKLFFFSLTAIMLLSFFMIGNIILNFRGDIVEQHLPAWAYWGFFGFATISGNNTSFTGNTEDFSIQIQMFQMFLLPFFACLPFTSTFYDDRKNNTLHAVLTKCGRRRYYSSAAIVIFVSAFIIVILPYGLEQVVLCILCQGAPQQNAMMGPVQDGYQDWISGWNVQAWLMPLKVNHPYLYNILYMCVPAVTGAAFAEFNFALSLYFHRNRFLVLTLPAAILWVCFNFVCDLVLNPAGIPIFQWNLAMLPEMPLSDIGIRVLLLLFVAAVLIEIRVRLRRDVLA</sequence>
<accession>A0AA97D7I0</accession>
<feature type="transmembrane region" description="Helical" evidence="1">
    <location>
        <begin position="122"/>
        <end position="142"/>
    </location>
</feature>
<keyword evidence="1" id="KW-0472">Membrane</keyword>
<dbReference type="Proteomes" id="UP001300604">
    <property type="component" value="Chromosome"/>
</dbReference>
<keyword evidence="1" id="KW-0812">Transmembrane</keyword>
<dbReference type="RefSeq" id="WP_275844792.1">
    <property type="nucleotide sequence ID" value="NZ_CP135996.1"/>
</dbReference>
<gene>
    <name evidence="2" type="ORF">PXC00_12435</name>
</gene>
<feature type="transmembrane region" description="Helical" evidence="1">
    <location>
        <begin position="192"/>
        <end position="214"/>
    </location>
</feature>
<reference evidence="2" key="1">
    <citation type="submission" date="2023-09" db="EMBL/GenBank/DDBJ databases">
        <authorList>
            <person name="Zeng C."/>
        </authorList>
    </citation>
    <scope>NUCLEOTIDE SEQUENCE</scope>
    <source>
        <strain evidence="2">ZCY20-5</strain>
    </source>
</reference>
<keyword evidence="3" id="KW-1185">Reference proteome</keyword>
<dbReference type="KEGG" id="carl:PXC00_12435"/>
<proteinExistence type="predicted"/>
<dbReference type="AlphaFoldDB" id="A0AA97D7I0"/>